<keyword evidence="7" id="KW-1185">Reference proteome</keyword>
<keyword evidence="3 5" id="KW-1133">Transmembrane helix</keyword>
<organism evidence="6 7">
    <name type="scientific">Izhakiella capsodis</name>
    <dbReference type="NCBI Taxonomy" id="1367852"/>
    <lineage>
        <taxon>Bacteria</taxon>
        <taxon>Pseudomonadati</taxon>
        <taxon>Pseudomonadota</taxon>
        <taxon>Gammaproteobacteria</taxon>
        <taxon>Enterobacterales</taxon>
        <taxon>Erwiniaceae</taxon>
        <taxon>Izhakiella</taxon>
    </lineage>
</organism>
<dbReference type="Pfam" id="PF01943">
    <property type="entry name" value="Polysacc_synt"/>
    <property type="match status" value="1"/>
</dbReference>
<accession>A0A1I4UUR5</accession>
<protein>
    <submittedName>
        <fullName evidence="6">Polysaccharide transporter, PST family</fullName>
    </submittedName>
</protein>
<dbReference type="STRING" id="1367852.SAMN05216516_101365"/>
<reference evidence="7" key="1">
    <citation type="submission" date="2016-10" db="EMBL/GenBank/DDBJ databases">
        <authorList>
            <person name="Varghese N."/>
            <person name="Submissions S."/>
        </authorList>
    </citation>
    <scope>NUCLEOTIDE SEQUENCE [LARGE SCALE GENOMIC DNA]</scope>
    <source>
        <strain evidence="7">N6PO6</strain>
    </source>
</reference>
<evidence type="ECO:0000313" key="7">
    <source>
        <dbReference type="Proteomes" id="UP000242222"/>
    </source>
</evidence>
<dbReference type="Proteomes" id="UP000242222">
    <property type="component" value="Unassembled WGS sequence"/>
</dbReference>
<evidence type="ECO:0000256" key="4">
    <source>
        <dbReference type="ARBA" id="ARBA00023136"/>
    </source>
</evidence>
<feature type="transmembrane region" description="Helical" evidence="5">
    <location>
        <begin position="33"/>
        <end position="56"/>
    </location>
</feature>
<dbReference type="EMBL" id="FOVC01000001">
    <property type="protein sequence ID" value="SFM92638.1"/>
    <property type="molecule type" value="Genomic_DNA"/>
</dbReference>
<evidence type="ECO:0000256" key="1">
    <source>
        <dbReference type="ARBA" id="ARBA00004141"/>
    </source>
</evidence>
<dbReference type="GO" id="GO:0016020">
    <property type="term" value="C:membrane"/>
    <property type="evidence" value="ECO:0007669"/>
    <property type="project" value="UniProtKB-SubCell"/>
</dbReference>
<proteinExistence type="predicted"/>
<evidence type="ECO:0000313" key="6">
    <source>
        <dbReference type="EMBL" id="SFM92638.1"/>
    </source>
</evidence>
<evidence type="ECO:0000256" key="5">
    <source>
        <dbReference type="SAM" id="Phobius"/>
    </source>
</evidence>
<dbReference type="AlphaFoldDB" id="A0A1I4UUR5"/>
<keyword evidence="4 5" id="KW-0472">Membrane</keyword>
<sequence length="141" mass="15587">MAKVFDKGLVINLLSLLAYRGASFIFPLVTLPYLARVLGVEHMGLLALGLACVMYCSTISDWGFNVDTTKDIAHHCDDPLRVTQRFWSTFNAKLLMGDNTIGVVTRHLPTSSVAPFIFHRAGKFDGAGRQSVFVWLADARL</sequence>
<keyword evidence="2 5" id="KW-0812">Transmembrane</keyword>
<gene>
    <name evidence="6" type="ORF">SAMN05216516_101365</name>
</gene>
<name>A0A1I4UUR5_9GAMM</name>
<dbReference type="InterPro" id="IPR002797">
    <property type="entry name" value="Polysacc_synth"/>
</dbReference>
<comment type="subcellular location">
    <subcellularLocation>
        <location evidence="1">Membrane</location>
        <topology evidence="1">Multi-pass membrane protein</topology>
    </subcellularLocation>
</comment>
<evidence type="ECO:0000256" key="2">
    <source>
        <dbReference type="ARBA" id="ARBA00022692"/>
    </source>
</evidence>
<evidence type="ECO:0000256" key="3">
    <source>
        <dbReference type="ARBA" id="ARBA00022989"/>
    </source>
</evidence>